<gene>
    <name evidence="2" type="ORF">DXA68_22935</name>
</gene>
<evidence type="ECO:0000259" key="1">
    <source>
        <dbReference type="Pfam" id="PF12984"/>
    </source>
</evidence>
<feature type="domain" description="DUF3868" evidence="1">
    <location>
        <begin position="12"/>
        <end position="107"/>
    </location>
</feature>
<organism evidence="2 3">
    <name type="scientific">Bacteroides stercorirosoris</name>
    <dbReference type="NCBI Taxonomy" id="871324"/>
    <lineage>
        <taxon>Bacteria</taxon>
        <taxon>Pseudomonadati</taxon>
        <taxon>Bacteroidota</taxon>
        <taxon>Bacteroidia</taxon>
        <taxon>Bacteroidales</taxon>
        <taxon>Bacteroidaceae</taxon>
        <taxon>Bacteroides</taxon>
    </lineage>
</organism>
<name>A0A413GPZ2_9BACE</name>
<dbReference type="InterPro" id="IPR024480">
    <property type="entry name" value="DUF3868"/>
</dbReference>
<dbReference type="SUPFAM" id="SSF48452">
    <property type="entry name" value="TPR-like"/>
    <property type="match status" value="1"/>
</dbReference>
<dbReference type="Proteomes" id="UP000286075">
    <property type="component" value="Unassembled WGS sequence"/>
</dbReference>
<evidence type="ECO:0000313" key="3">
    <source>
        <dbReference type="Proteomes" id="UP000286075"/>
    </source>
</evidence>
<dbReference type="OrthoDB" id="1100173at2"/>
<comment type="caution">
    <text evidence="2">The sequence shown here is derived from an EMBL/GenBank/DDBJ whole genome shotgun (WGS) entry which is preliminary data.</text>
</comment>
<sequence length="505" mass="56419">MKNLIRIPLTLALLFAICSFCPGQEFYRGELFVTGQHFSLTDGHLNVELSVDFESLQMPSDESLTVTPALKSGEYEQELPSVLINGAEKQKVYQRAQALSAGKRNGKARTSPIPAVVIRDDAAVSRAFTYKVSIPYEPWMEQAVLLLRSQECACHGKKGDIYEDKIADGLRLPKLRTSPWDAGTDAGFLSLVNFIQPAPDKDTLHCITGSIPYFDREEDREDGKQLGELSEEKQNFEIYYRLRDALRDVRQETGTELAKVRVTGYGAPVGNLKKNETNALIRALKLKEYLRENRLSGKALLEVDWIPEDWDSITSLVRGSDMMLKDATLDLIDNVEISKGRERMLMSLADGKPYRYLSEKIFPAVMRVDYRIEYTCKPLGAAESLQLLRSGKQRALRLNEFFAVAGCYPAGSTEYNDVLDLAARLFPDSPEANINAAAVALSKKELSRARGYLERFATLPMAYNNMGILCLLEGNRDKAEVYLTMAAAAGVEQAVKALEKLKAEN</sequence>
<dbReference type="Pfam" id="PF12984">
    <property type="entry name" value="DUF3868"/>
    <property type="match status" value="1"/>
</dbReference>
<dbReference type="AlphaFoldDB" id="A0A413GPZ2"/>
<proteinExistence type="predicted"/>
<dbReference type="RefSeq" id="WP_117988754.1">
    <property type="nucleotide sequence ID" value="NZ_CABMFG010000072.1"/>
</dbReference>
<dbReference type="InterPro" id="IPR011990">
    <property type="entry name" value="TPR-like_helical_dom_sf"/>
</dbReference>
<dbReference type="EMBL" id="QSCF01000072">
    <property type="protein sequence ID" value="RGX73217.1"/>
    <property type="molecule type" value="Genomic_DNA"/>
</dbReference>
<dbReference type="Gene3D" id="1.25.40.10">
    <property type="entry name" value="Tetratricopeptide repeat domain"/>
    <property type="match status" value="1"/>
</dbReference>
<evidence type="ECO:0000313" key="2">
    <source>
        <dbReference type="EMBL" id="RGX73217.1"/>
    </source>
</evidence>
<reference evidence="2 3" key="1">
    <citation type="submission" date="2018-08" db="EMBL/GenBank/DDBJ databases">
        <title>A genome reference for cultivated species of the human gut microbiota.</title>
        <authorList>
            <person name="Zou Y."/>
            <person name="Xue W."/>
            <person name="Luo G."/>
        </authorList>
    </citation>
    <scope>NUCLEOTIDE SEQUENCE [LARGE SCALE GENOMIC DNA]</scope>
    <source>
        <strain evidence="2 3">OF03-9BH</strain>
    </source>
</reference>
<accession>A0A413GPZ2</accession>
<protein>
    <submittedName>
        <fullName evidence="2">DUF3868 domain-containing protein</fullName>
    </submittedName>
</protein>